<dbReference type="InterPro" id="IPR017972">
    <property type="entry name" value="Cyt_P450_CS"/>
</dbReference>
<dbReference type="SUPFAM" id="SSF48264">
    <property type="entry name" value="Cytochrome P450"/>
    <property type="match status" value="1"/>
</dbReference>
<evidence type="ECO:0000256" key="7">
    <source>
        <dbReference type="RuleBase" id="RU000461"/>
    </source>
</evidence>
<evidence type="ECO:0000256" key="2">
    <source>
        <dbReference type="ARBA" id="ARBA00022692"/>
    </source>
</evidence>
<dbReference type="OrthoDB" id="1470350at2759"/>
<dbReference type="Pfam" id="PF00067">
    <property type="entry name" value="p450"/>
    <property type="match status" value="1"/>
</dbReference>
<dbReference type="RefSeq" id="XP_008648381.1">
    <property type="nucleotide sequence ID" value="XM_008650159.2"/>
</dbReference>
<dbReference type="EnsemblPlants" id="Zm00001eb260750_T001">
    <property type="protein sequence ID" value="Zm00001eb260750_P001"/>
    <property type="gene ID" value="Zm00001eb260750"/>
</dbReference>
<dbReference type="GO" id="GO:0020037">
    <property type="term" value="F:heme binding"/>
    <property type="evidence" value="ECO:0007669"/>
    <property type="project" value="InterPro"/>
</dbReference>
<evidence type="ECO:0000256" key="1">
    <source>
        <dbReference type="ARBA" id="ARBA00004167"/>
    </source>
</evidence>
<dbReference type="InterPro" id="IPR036396">
    <property type="entry name" value="Cyt_P450_sf"/>
</dbReference>
<evidence type="ECO:0008006" key="10">
    <source>
        <dbReference type="Google" id="ProtNLM"/>
    </source>
</evidence>
<keyword evidence="6 7" id="KW-0349">Heme</keyword>
<dbReference type="GeneID" id="103628966"/>
<keyword evidence="7" id="KW-0503">Monooxygenase</keyword>
<dbReference type="InterPro" id="IPR051103">
    <property type="entry name" value="Plant_metabolite_P450s"/>
</dbReference>
<dbReference type="Gene3D" id="1.10.630.10">
    <property type="entry name" value="Cytochrome P450"/>
    <property type="match status" value="1"/>
</dbReference>
<feature type="binding site" description="axial binding residue" evidence="6">
    <location>
        <position position="455"/>
    </location>
    <ligand>
        <name>heme</name>
        <dbReference type="ChEBI" id="CHEBI:30413"/>
    </ligand>
    <ligandPart>
        <name>Fe</name>
        <dbReference type="ChEBI" id="CHEBI:18248"/>
    </ligandPart>
</feature>
<evidence type="ECO:0000256" key="3">
    <source>
        <dbReference type="ARBA" id="ARBA00022723"/>
    </source>
</evidence>
<name>A0A804PPU8_MAIZE</name>
<protein>
    <recommendedName>
        <fullName evidence="10">Cytochrome P450 89A2</fullName>
    </recommendedName>
</protein>
<keyword evidence="9" id="KW-1185">Reference proteome</keyword>
<dbReference type="Proteomes" id="UP000007305">
    <property type="component" value="Chromosome 6"/>
</dbReference>
<evidence type="ECO:0000256" key="5">
    <source>
        <dbReference type="ARBA" id="ARBA00023136"/>
    </source>
</evidence>
<evidence type="ECO:0000313" key="9">
    <source>
        <dbReference type="Proteomes" id="UP000007305"/>
    </source>
</evidence>
<dbReference type="PANTHER" id="PTHR24298:SF581">
    <property type="entry name" value="CYTOCHROME P450 89A2"/>
    <property type="match status" value="1"/>
</dbReference>
<keyword evidence="6 7" id="KW-0408">Iron</keyword>
<proteinExistence type="inferred from homology"/>
<keyword evidence="3 6" id="KW-0479">Metal-binding</keyword>
<evidence type="ECO:0000256" key="4">
    <source>
        <dbReference type="ARBA" id="ARBA00022989"/>
    </source>
</evidence>
<comment type="similarity">
    <text evidence="7">Belongs to the cytochrome P450 family.</text>
</comment>
<sequence>MQEEATMQVILLLLLPLVLPAVILIVRRATPAMKACLANLKFVLAGNKPPDMLVTDCAAAYGLLVRGRRTAGVGGGGSFSNRLSSMSPSAVLSGRRYHNITSAPYGQLWRALRHNLASGVLHPTHLHGGYAAARRHALRGLVADLRDQQLANGVVLAAESIRGAVFGLVSAMCFGGDGAADAAVVRAMADVQTELVLSLPAARAFVSVPFPALSRLIYRERWNRLAAIRRRQEELYLPLIDGCRSRRREPGEALTYVRTLLDLRVPLEELEADGKHNAAGGKRRLEDGELVGLCSEFLGSATESLAAALQWIMANLIKRPDVQEAVRREVDAAVDADAEEVGEEALAKLDHLNAVILEAFRLHPTTMWVFRQVMEEDQVVHDGQRVPTGTKIVFSLEALGRDKTVWSDDPGEFKPERFRACGGGESTTAKKKLMSMAAGDETMKMMPFGAGRRMCPAISMSLLHIGYFMANLVREFEWGEAAEGEHAVELRSDVSVLLFNFMERPLRARLVPRRRPVVVADRRPRGKSL</sequence>
<gene>
    <name evidence="8" type="primary">LOC103628966</name>
</gene>
<keyword evidence="2" id="KW-0812">Transmembrane</keyword>
<dbReference type="FunFam" id="1.10.630.10:FF:000213">
    <property type="entry name" value="Putative cytochrome P450 superfamily protein"/>
    <property type="match status" value="1"/>
</dbReference>
<keyword evidence="7" id="KW-0560">Oxidoreductase</keyword>
<dbReference type="InParanoid" id="A0A804PPU8"/>
<dbReference type="Gramene" id="Zm00001eb260750_T001">
    <property type="protein sequence ID" value="Zm00001eb260750_P001"/>
    <property type="gene ID" value="Zm00001eb260750"/>
</dbReference>
<evidence type="ECO:0000313" key="8">
    <source>
        <dbReference type="EnsemblPlants" id="Zm00001eb260750_P001"/>
    </source>
</evidence>
<dbReference type="GO" id="GO:0016709">
    <property type="term" value="F:oxidoreductase activity, acting on paired donors, with incorporation or reduction of molecular oxygen, NAD(P)H as one donor, and incorporation of one atom of oxygen"/>
    <property type="evidence" value="ECO:0000318"/>
    <property type="project" value="GO_Central"/>
</dbReference>
<organism evidence="8 9">
    <name type="scientific">Zea mays</name>
    <name type="common">Maize</name>
    <dbReference type="NCBI Taxonomy" id="4577"/>
    <lineage>
        <taxon>Eukaryota</taxon>
        <taxon>Viridiplantae</taxon>
        <taxon>Streptophyta</taxon>
        <taxon>Embryophyta</taxon>
        <taxon>Tracheophyta</taxon>
        <taxon>Spermatophyta</taxon>
        <taxon>Magnoliopsida</taxon>
        <taxon>Liliopsida</taxon>
        <taxon>Poales</taxon>
        <taxon>Poaceae</taxon>
        <taxon>PACMAD clade</taxon>
        <taxon>Panicoideae</taxon>
        <taxon>Andropogonodae</taxon>
        <taxon>Andropogoneae</taxon>
        <taxon>Tripsacinae</taxon>
        <taxon>Zea</taxon>
    </lineage>
</organism>
<reference evidence="8" key="2">
    <citation type="submission" date="2019-07" db="EMBL/GenBank/DDBJ databases">
        <authorList>
            <person name="Seetharam A."/>
            <person name="Woodhouse M."/>
            <person name="Cannon E."/>
        </authorList>
    </citation>
    <scope>NUCLEOTIDE SEQUENCE [LARGE SCALE GENOMIC DNA]</scope>
    <source>
        <strain evidence="8">cv. B73</strain>
    </source>
</reference>
<reference evidence="8" key="3">
    <citation type="submission" date="2021-05" db="UniProtKB">
        <authorList>
            <consortium name="EnsemblPlants"/>
        </authorList>
    </citation>
    <scope>IDENTIFICATION</scope>
    <source>
        <strain evidence="8">cv. B73</strain>
    </source>
</reference>
<dbReference type="InterPro" id="IPR002401">
    <property type="entry name" value="Cyt_P450_E_grp-I"/>
</dbReference>
<dbReference type="KEGG" id="zma:103628966"/>
<dbReference type="InterPro" id="IPR001128">
    <property type="entry name" value="Cyt_P450"/>
</dbReference>
<evidence type="ECO:0000256" key="6">
    <source>
        <dbReference type="PIRSR" id="PIRSR602401-1"/>
    </source>
</evidence>
<dbReference type="PANTHER" id="PTHR24298">
    <property type="entry name" value="FLAVONOID 3'-MONOOXYGENASE-RELATED"/>
    <property type="match status" value="1"/>
</dbReference>
<dbReference type="GO" id="GO:0005506">
    <property type="term" value="F:iron ion binding"/>
    <property type="evidence" value="ECO:0007669"/>
    <property type="project" value="InterPro"/>
</dbReference>
<dbReference type="PRINTS" id="PR00463">
    <property type="entry name" value="EP450I"/>
</dbReference>
<dbReference type="PRINTS" id="PR00385">
    <property type="entry name" value="P450"/>
</dbReference>
<dbReference type="GO" id="GO:0016020">
    <property type="term" value="C:membrane"/>
    <property type="evidence" value="ECO:0000318"/>
    <property type="project" value="GO_Central"/>
</dbReference>
<keyword evidence="4" id="KW-1133">Transmembrane helix</keyword>
<comment type="subcellular location">
    <subcellularLocation>
        <location evidence="1">Membrane</location>
        <topology evidence="1">Single-pass membrane protein</topology>
    </subcellularLocation>
</comment>
<dbReference type="PROSITE" id="PS00086">
    <property type="entry name" value="CYTOCHROME_P450"/>
    <property type="match status" value="1"/>
</dbReference>
<dbReference type="AlphaFoldDB" id="A0A804PPU8"/>
<accession>A0A804PPU8</accession>
<keyword evidence="5" id="KW-0472">Membrane</keyword>
<reference evidence="9" key="1">
    <citation type="journal article" date="2009" name="Science">
        <title>The B73 maize genome: complexity, diversity, and dynamics.</title>
        <authorList>
            <person name="Schnable P.S."/>
            <person name="Ware D."/>
            <person name="Fulton R.S."/>
            <person name="Stein J.C."/>
            <person name="Wei F."/>
            <person name="Pasternak S."/>
            <person name="Liang C."/>
            <person name="Zhang J."/>
            <person name="Fulton L."/>
            <person name="Graves T.A."/>
            <person name="Minx P."/>
            <person name="Reily A.D."/>
            <person name="Courtney L."/>
            <person name="Kruchowski S.S."/>
            <person name="Tomlinson C."/>
            <person name="Strong C."/>
            <person name="Delehaunty K."/>
            <person name="Fronick C."/>
            <person name="Courtney B."/>
            <person name="Rock S.M."/>
            <person name="Belter E."/>
            <person name="Du F."/>
            <person name="Kim K."/>
            <person name="Abbott R.M."/>
            <person name="Cotton M."/>
            <person name="Levy A."/>
            <person name="Marchetto P."/>
            <person name="Ochoa K."/>
            <person name="Jackson S.M."/>
            <person name="Gillam B."/>
            <person name="Chen W."/>
            <person name="Yan L."/>
            <person name="Higginbotham J."/>
            <person name="Cardenas M."/>
            <person name="Waligorski J."/>
            <person name="Applebaum E."/>
            <person name="Phelps L."/>
            <person name="Falcone J."/>
            <person name="Kanchi K."/>
            <person name="Thane T."/>
            <person name="Scimone A."/>
            <person name="Thane N."/>
            <person name="Henke J."/>
            <person name="Wang T."/>
            <person name="Ruppert J."/>
            <person name="Shah N."/>
            <person name="Rotter K."/>
            <person name="Hodges J."/>
            <person name="Ingenthron E."/>
            <person name="Cordes M."/>
            <person name="Kohlberg S."/>
            <person name="Sgro J."/>
            <person name="Delgado B."/>
            <person name="Mead K."/>
            <person name="Chinwalla A."/>
            <person name="Leonard S."/>
            <person name="Crouse K."/>
            <person name="Collura K."/>
            <person name="Kudrna D."/>
            <person name="Currie J."/>
            <person name="He R."/>
            <person name="Angelova A."/>
            <person name="Rajasekar S."/>
            <person name="Mueller T."/>
            <person name="Lomeli R."/>
            <person name="Scara G."/>
            <person name="Ko A."/>
            <person name="Delaney K."/>
            <person name="Wissotski M."/>
            <person name="Lopez G."/>
            <person name="Campos D."/>
            <person name="Braidotti M."/>
            <person name="Ashley E."/>
            <person name="Golser W."/>
            <person name="Kim H."/>
            <person name="Lee S."/>
            <person name="Lin J."/>
            <person name="Dujmic Z."/>
            <person name="Kim W."/>
            <person name="Talag J."/>
            <person name="Zuccolo A."/>
            <person name="Fan C."/>
            <person name="Sebastian A."/>
            <person name="Kramer M."/>
            <person name="Spiegel L."/>
            <person name="Nascimento L."/>
            <person name="Zutavern T."/>
            <person name="Miller B."/>
            <person name="Ambroise C."/>
            <person name="Muller S."/>
            <person name="Spooner W."/>
            <person name="Narechania A."/>
            <person name="Ren L."/>
            <person name="Wei S."/>
            <person name="Kumari S."/>
            <person name="Faga B."/>
            <person name="Levy M.J."/>
            <person name="McMahan L."/>
            <person name="Van Buren P."/>
            <person name="Vaughn M.W."/>
            <person name="Ying K."/>
            <person name="Yeh C.-T."/>
            <person name="Emrich S.J."/>
            <person name="Jia Y."/>
            <person name="Kalyanaraman A."/>
            <person name="Hsia A.-P."/>
            <person name="Barbazuk W.B."/>
            <person name="Baucom R.S."/>
            <person name="Brutnell T.P."/>
            <person name="Carpita N.C."/>
            <person name="Chaparro C."/>
            <person name="Chia J.-M."/>
            <person name="Deragon J.-M."/>
            <person name="Estill J.C."/>
            <person name="Fu Y."/>
            <person name="Jeddeloh J.A."/>
            <person name="Han Y."/>
            <person name="Lee H."/>
            <person name="Li P."/>
            <person name="Lisch D.R."/>
            <person name="Liu S."/>
            <person name="Liu Z."/>
            <person name="Nagel D.H."/>
            <person name="McCann M.C."/>
            <person name="SanMiguel P."/>
            <person name="Myers A.M."/>
            <person name="Nettleton D."/>
            <person name="Nguyen J."/>
            <person name="Penning B.W."/>
            <person name="Ponnala L."/>
            <person name="Schneider K.L."/>
            <person name="Schwartz D.C."/>
            <person name="Sharma A."/>
            <person name="Soderlund C."/>
            <person name="Springer N.M."/>
            <person name="Sun Q."/>
            <person name="Wang H."/>
            <person name="Waterman M."/>
            <person name="Westerman R."/>
            <person name="Wolfgruber T.K."/>
            <person name="Yang L."/>
            <person name="Yu Y."/>
            <person name="Zhang L."/>
            <person name="Zhou S."/>
            <person name="Zhu Q."/>
            <person name="Bennetzen J.L."/>
            <person name="Dawe R.K."/>
            <person name="Jiang J."/>
            <person name="Jiang N."/>
            <person name="Presting G.G."/>
            <person name="Wessler S.R."/>
            <person name="Aluru S."/>
            <person name="Martienssen R.A."/>
            <person name="Clifton S.W."/>
            <person name="McCombie W.R."/>
            <person name="Wing R.A."/>
            <person name="Wilson R.K."/>
        </authorList>
    </citation>
    <scope>NUCLEOTIDE SEQUENCE [LARGE SCALE GENOMIC DNA]</scope>
    <source>
        <strain evidence="9">cv. B73</strain>
    </source>
</reference>
<comment type="cofactor">
    <cofactor evidence="6">
        <name>heme</name>
        <dbReference type="ChEBI" id="CHEBI:30413"/>
    </cofactor>
</comment>